<dbReference type="Proteomes" id="UP000253606">
    <property type="component" value="Chromosome"/>
</dbReference>
<keyword evidence="2" id="KW-1185">Reference proteome</keyword>
<protein>
    <submittedName>
        <fullName evidence="1">Uncharacterized protein</fullName>
    </submittedName>
</protein>
<accession>A0A2Z5G0W9</accession>
<sequence>MSVPTNATVAAKDSKIVFHKPFVDQTKGGQRESVQGRFALLRNNTVSTTTTASS</sequence>
<name>A0A2Z5G0W9_9BACT</name>
<dbReference type="AlphaFoldDB" id="A0A2Z5G0W9"/>
<reference evidence="1 2" key="1">
    <citation type="journal article" date="2018" name="Front. Microbiol.">
        <title>Hydrolytic Capabilities as a Key to Environmental Success: Chitinolytic and Cellulolytic Acidobacteria From Acidic Sub-arctic Soils and Boreal Peatlands.</title>
        <authorList>
            <person name="Belova S.E."/>
            <person name="Ravin N.V."/>
            <person name="Pankratov T.A."/>
            <person name="Rakitin A.L."/>
            <person name="Ivanova A.A."/>
            <person name="Beletsky A.V."/>
            <person name="Mardanov A.V."/>
            <person name="Sinninghe Damste J.S."/>
            <person name="Dedysh S.N."/>
        </authorList>
    </citation>
    <scope>NUCLEOTIDE SEQUENCE [LARGE SCALE GENOMIC DNA]</scope>
    <source>
        <strain evidence="1 2">SBC82</strain>
    </source>
</reference>
<dbReference type="EMBL" id="CP030840">
    <property type="protein sequence ID" value="AXC12689.1"/>
    <property type="molecule type" value="Genomic_DNA"/>
</dbReference>
<evidence type="ECO:0000313" key="2">
    <source>
        <dbReference type="Proteomes" id="UP000253606"/>
    </source>
</evidence>
<gene>
    <name evidence="1" type="ORF">ACPOL_3402</name>
</gene>
<dbReference type="KEGG" id="abas:ACPOL_3402"/>
<dbReference type="RefSeq" id="WP_236656815.1">
    <property type="nucleotide sequence ID" value="NZ_CP030840.1"/>
</dbReference>
<organism evidence="1 2">
    <name type="scientific">Acidisarcina polymorpha</name>
    <dbReference type="NCBI Taxonomy" id="2211140"/>
    <lineage>
        <taxon>Bacteria</taxon>
        <taxon>Pseudomonadati</taxon>
        <taxon>Acidobacteriota</taxon>
        <taxon>Terriglobia</taxon>
        <taxon>Terriglobales</taxon>
        <taxon>Acidobacteriaceae</taxon>
        <taxon>Acidisarcina</taxon>
    </lineage>
</organism>
<proteinExistence type="predicted"/>
<evidence type="ECO:0000313" key="1">
    <source>
        <dbReference type="EMBL" id="AXC12689.1"/>
    </source>
</evidence>